<name>A0A068NVU1_FIMGI</name>
<feature type="transmembrane region" description="Helical" evidence="7">
    <location>
        <begin position="167"/>
        <end position="189"/>
    </location>
</feature>
<keyword evidence="10" id="KW-1185">Reference proteome</keyword>
<evidence type="ECO:0000259" key="8">
    <source>
        <dbReference type="PROSITE" id="PS50850"/>
    </source>
</evidence>
<keyword evidence="3" id="KW-1003">Cell membrane</keyword>
<dbReference type="Proteomes" id="UP000027982">
    <property type="component" value="Chromosome"/>
</dbReference>
<dbReference type="KEGG" id="fgi:OP10G_4260"/>
<sequence>MGETFRALRSRNYRLFFTGQIVSLIGTWMESLAMSWLVYRLTGSAVLLGTVAFSSQIPMFCVTPFAGVVTDRIDHRRLLIATQTVAMILAGILAVLTITGTIHVWHIIVLSVLVGINGAFDTPARQAFVPALVERREDLGNAIALNSTMFNIARLIGPAVAGVTISLVGEGGCFAINTLSFVFVIWALAKMDTPAHRAPAEKKNPLRDLREGAAYAWSLHPIRVLLGLIALASLASGAYSVLLPVYAADVYHGGKAHGPQILGLMFGSVGVGALVSATMLARRASVVGLGKWIVISSSCFGLGLILFGLARSEWLGIPLLALVGFGAMLHMGSTNTLLQTFVEDRMRGRVMAFYVMAFIGTMPIGSLVSGAASHAFGPTVVLLVAGLITLLGSYGFYRSLPEFRRVLRPIYEDKGILPSQASAQ</sequence>
<dbReference type="STRING" id="661478.OP10G_4260"/>
<dbReference type="Gene3D" id="1.20.1250.20">
    <property type="entry name" value="MFS general substrate transporter like domains"/>
    <property type="match status" value="1"/>
</dbReference>
<organism evidence="9 10">
    <name type="scientific">Fimbriimonas ginsengisoli Gsoil 348</name>
    <dbReference type="NCBI Taxonomy" id="661478"/>
    <lineage>
        <taxon>Bacteria</taxon>
        <taxon>Bacillati</taxon>
        <taxon>Armatimonadota</taxon>
        <taxon>Fimbriimonadia</taxon>
        <taxon>Fimbriimonadales</taxon>
        <taxon>Fimbriimonadaceae</taxon>
        <taxon>Fimbriimonas</taxon>
    </lineage>
</organism>
<feature type="domain" description="Major facilitator superfamily (MFS) profile" evidence="8">
    <location>
        <begin position="7"/>
        <end position="404"/>
    </location>
</feature>
<comment type="subcellular location">
    <subcellularLocation>
        <location evidence="1">Cell membrane</location>
        <topology evidence="1">Multi-pass membrane protein</topology>
    </subcellularLocation>
</comment>
<feature type="transmembrane region" description="Helical" evidence="7">
    <location>
        <begin position="260"/>
        <end position="280"/>
    </location>
</feature>
<evidence type="ECO:0000313" key="9">
    <source>
        <dbReference type="EMBL" id="AIE87628.1"/>
    </source>
</evidence>
<evidence type="ECO:0000256" key="6">
    <source>
        <dbReference type="ARBA" id="ARBA00023136"/>
    </source>
</evidence>
<dbReference type="PANTHER" id="PTHR23513:SF11">
    <property type="entry name" value="STAPHYLOFERRIN A TRANSPORTER"/>
    <property type="match status" value="1"/>
</dbReference>
<keyword evidence="6 7" id="KW-0472">Membrane</keyword>
<dbReference type="InterPro" id="IPR010290">
    <property type="entry name" value="TM_effector"/>
</dbReference>
<accession>A0A068NVU1</accession>
<dbReference type="PANTHER" id="PTHR23513">
    <property type="entry name" value="INTEGRAL MEMBRANE EFFLUX PROTEIN-RELATED"/>
    <property type="match status" value="1"/>
</dbReference>
<feature type="transmembrane region" description="Helical" evidence="7">
    <location>
        <begin position="45"/>
        <end position="66"/>
    </location>
</feature>
<keyword evidence="5 7" id="KW-1133">Transmembrane helix</keyword>
<feature type="transmembrane region" description="Helical" evidence="7">
    <location>
        <begin position="375"/>
        <end position="397"/>
    </location>
</feature>
<evidence type="ECO:0000313" key="10">
    <source>
        <dbReference type="Proteomes" id="UP000027982"/>
    </source>
</evidence>
<dbReference type="PROSITE" id="PS50850">
    <property type="entry name" value="MFS"/>
    <property type="match status" value="1"/>
</dbReference>
<keyword evidence="4 7" id="KW-0812">Transmembrane</keyword>
<evidence type="ECO:0000256" key="4">
    <source>
        <dbReference type="ARBA" id="ARBA00022692"/>
    </source>
</evidence>
<evidence type="ECO:0000256" key="1">
    <source>
        <dbReference type="ARBA" id="ARBA00004651"/>
    </source>
</evidence>
<dbReference type="SUPFAM" id="SSF103473">
    <property type="entry name" value="MFS general substrate transporter"/>
    <property type="match status" value="1"/>
</dbReference>
<evidence type="ECO:0000256" key="3">
    <source>
        <dbReference type="ARBA" id="ARBA00022475"/>
    </source>
</evidence>
<dbReference type="AlphaFoldDB" id="A0A068NVU1"/>
<dbReference type="GO" id="GO:0022857">
    <property type="term" value="F:transmembrane transporter activity"/>
    <property type="evidence" value="ECO:0007669"/>
    <property type="project" value="InterPro"/>
</dbReference>
<reference evidence="9 10" key="1">
    <citation type="journal article" date="2014" name="PLoS ONE">
        <title>The first complete genome sequence of the class fimbriimonadia in the phylum armatimonadetes.</title>
        <authorList>
            <person name="Hu Z.Y."/>
            <person name="Wang Y.Z."/>
            <person name="Im W.T."/>
            <person name="Wang S.Y."/>
            <person name="Zhao G.P."/>
            <person name="Zheng H.J."/>
            <person name="Quan Z.X."/>
        </authorList>
    </citation>
    <scope>NUCLEOTIDE SEQUENCE [LARGE SCALE GENOMIC DNA]</scope>
    <source>
        <strain evidence="9">Gsoil 348</strain>
    </source>
</reference>
<dbReference type="EMBL" id="CP007139">
    <property type="protein sequence ID" value="AIE87628.1"/>
    <property type="molecule type" value="Genomic_DNA"/>
</dbReference>
<evidence type="ECO:0000256" key="2">
    <source>
        <dbReference type="ARBA" id="ARBA00022448"/>
    </source>
</evidence>
<dbReference type="HOGENOM" id="CLU_034180_11_2_0"/>
<proteinExistence type="predicted"/>
<dbReference type="eggNOG" id="COG2814">
    <property type="taxonomic scope" value="Bacteria"/>
</dbReference>
<dbReference type="CDD" id="cd06173">
    <property type="entry name" value="MFS_MefA_like"/>
    <property type="match status" value="1"/>
</dbReference>
<feature type="transmembrane region" description="Helical" evidence="7">
    <location>
        <begin position="224"/>
        <end position="248"/>
    </location>
</feature>
<dbReference type="Pfam" id="PF05977">
    <property type="entry name" value="MFS_3"/>
    <property type="match status" value="1"/>
</dbReference>
<dbReference type="InterPro" id="IPR036259">
    <property type="entry name" value="MFS_trans_sf"/>
</dbReference>
<evidence type="ECO:0000256" key="7">
    <source>
        <dbReference type="SAM" id="Phobius"/>
    </source>
</evidence>
<dbReference type="InterPro" id="IPR020846">
    <property type="entry name" value="MFS_dom"/>
</dbReference>
<evidence type="ECO:0000256" key="5">
    <source>
        <dbReference type="ARBA" id="ARBA00022989"/>
    </source>
</evidence>
<feature type="transmembrane region" description="Helical" evidence="7">
    <location>
        <begin position="350"/>
        <end position="369"/>
    </location>
</feature>
<dbReference type="OrthoDB" id="9775268at2"/>
<gene>
    <name evidence="9" type="ORF">OP10G_4260</name>
</gene>
<keyword evidence="2" id="KW-0813">Transport</keyword>
<dbReference type="GO" id="GO:0005886">
    <property type="term" value="C:plasma membrane"/>
    <property type="evidence" value="ECO:0007669"/>
    <property type="project" value="UniProtKB-SubCell"/>
</dbReference>
<protein>
    <submittedName>
        <fullName evidence="9">Macrolide-efflux protein</fullName>
    </submittedName>
</protein>
<feature type="transmembrane region" description="Helical" evidence="7">
    <location>
        <begin position="21"/>
        <end position="39"/>
    </location>
</feature>
<feature type="transmembrane region" description="Helical" evidence="7">
    <location>
        <begin position="316"/>
        <end position="338"/>
    </location>
</feature>
<feature type="transmembrane region" description="Helical" evidence="7">
    <location>
        <begin position="292"/>
        <end position="310"/>
    </location>
</feature>